<feature type="transmembrane region" description="Helical" evidence="6">
    <location>
        <begin position="79"/>
        <end position="99"/>
    </location>
</feature>
<dbReference type="AlphaFoldDB" id="A0A9D1S5K4"/>
<dbReference type="PIRSF" id="PIRSF005859">
    <property type="entry name" value="PBR"/>
    <property type="match status" value="1"/>
</dbReference>
<dbReference type="FunFam" id="1.20.1260.100:FF:000001">
    <property type="entry name" value="translocator protein 2"/>
    <property type="match status" value="1"/>
</dbReference>
<feature type="transmembrane region" description="Helical" evidence="6">
    <location>
        <begin position="47"/>
        <end position="67"/>
    </location>
</feature>
<keyword evidence="3 6" id="KW-0812">Transmembrane</keyword>
<dbReference type="Proteomes" id="UP000824111">
    <property type="component" value="Unassembled WGS sequence"/>
</dbReference>
<dbReference type="Pfam" id="PF03073">
    <property type="entry name" value="TspO_MBR"/>
    <property type="match status" value="1"/>
</dbReference>
<keyword evidence="4 6" id="KW-1133">Transmembrane helix</keyword>
<reference evidence="7" key="1">
    <citation type="submission" date="2020-10" db="EMBL/GenBank/DDBJ databases">
        <authorList>
            <person name="Gilroy R."/>
        </authorList>
    </citation>
    <scope>NUCLEOTIDE SEQUENCE</scope>
    <source>
        <strain evidence="7">ChiSjej4B22-9803</strain>
    </source>
</reference>
<feature type="transmembrane region" description="Helical" evidence="6">
    <location>
        <begin position="135"/>
        <end position="154"/>
    </location>
</feature>
<evidence type="ECO:0000256" key="1">
    <source>
        <dbReference type="ARBA" id="ARBA00004141"/>
    </source>
</evidence>
<evidence type="ECO:0000256" key="2">
    <source>
        <dbReference type="ARBA" id="ARBA00007524"/>
    </source>
</evidence>
<proteinExistence type="inferred from homology"/>
<feature type="transmembrane region" description="Helical" evidence="6">
    <location>
        <begin position="105"/>
        <end position="123"/>
    </location>
</feature>
<dbReference type="PANTHER" id="PTHR10057">
    <property type="entry name" value="PERIPHERAL-TYPE BENZODIAZEPINE RECEPTOR"/>
    <property type="match status" value="1"/>
</dbReference>
<gene>
    <name evidence="7" type="ORF">IAB04_00065</name>
</gene>
<sequence>MNKKNIKALVIAILIPLAVGALSALLTKDSMQVYNQLNKPALSPPPVVFPIVWAILYILMGISSYMIHKSGAYNRASALKLYTVQLALNLAWPIIFFALQLYLAAFLWLLALIAVLGVMIYRFYRIRPLAAYLQLPYLAWTLFAAYLNWMVFLLN</sequence>
<comment type="subcellular location">
    <subcellularLocation>
        <location evidence="1">Membrane</location>
        <topology evidence="1">Multi-pass membrane protein</topology>
    </subcellularLocation>
</comment>
<comment type="caution">
    <text evidence="7">The sequence shown here is derived from an EMBL/GenBank/DDBJ whole genome shotgun (WGS) entry which is preliminary data.</text>
</comment>
<evidence type="ECO:0000256" key="6">
    <source>
        <dbReference type="SAM" id="Phobius"/>
    </source>
</evidence>
<comment type="similarity">
    <text evidence="2">Belongs to the TspO/BZRP family.</text>
</comment>
<dbReference type="PANTHER" id="PTHR10057:SF0">
    <property type="entry name" value="TRANSLOCATOR PROTEIN"/>
    <property type="match status" value="1"/>
</dbReference>
<dbReference type="GO" id="GO:0016020">
    <property type="term" value="C:membrane"/>
    <property type="evidence" value="ECO:0007669"/>
    <property type="project" value="UniProtKB-SubCell"/>
</dbReference>
<name>A0A9D1S5K4_9FIRM</name>
<evidence type="ECO:0000313" key="8">
    <source>
        <dbReference type="Proteomes" id="UP000824111"/>
    </source>
</evidence>
<dbReference type="EMBL" id="DVND01000003">
    <property type="protein sequence ID" value="HIU47736.1"/>
    <property type="molecule type" value="Genomic_DNA"/>
</dbReference>
<accession>A0A9D1S5K4</accession>
<dbReference type="GO" id="GO:0033013">
    <property type="term" value="P:tetrapyrrole metabolic process"/>
    <property type="evidence" value="ECO:0007669"/>
    <property type="project" value="UniProtKB-ARBA"/>
</dbReference>
<evidence type="ECO:0000256" key="4">
    <source>
        <dbReference type="ARBA" id="ARBA00022989"/>
    </source>
</evidence>
<dbReference type="InterPro" id="IPR004307">
    <property type="entry name" value="TspO_MBR"/>
</dbReference>
<reference evidence="7" key="2">
    <citation type="journal article" date="2021" name="PeerJ">
        <title>Extensive microbial diversity within the chicken gut microbiome revealed by metagenomics and culture.</title>
        <authorList>
            <person name="Gilroy R."/>
            <person name="Ravi A."/>
            <person name="Getino M."/>
            <person name="Pursley I."/>
            <person name="Horton D.L."/>
            <person name="Alikhan N.F."/>
            <person name="Baker D."/>
            <person name="Gharbi K."/>
            <person name="Hall N."/>
            <person name="Watson M."/>
            <person name="Adriaenssens E.M."/>
            <person name="Foster-Nyarko E."/>
            <person name="Jarju S."/>
            <person name="Secka A."/>
            <person name="Antonio M."/>
            <person name="Oren A."/>
            <person name="Chaudhuri R.R."/>
            <person name="La Ragione R."/>
            <person name="Hildebrand F."/>
            <person name="Pallen M.J."/>
        </authorList>
    </citation>
    <scope>NUCLEOTIDE SEQUENCE</scope>
    <source>
        <strain evidence="7">ChiSjej4B22-9803</strain>
    </source>
</reference>
<dbReference type="Gene3D" id="1.20.1260.100">
    <property type="entry name" value="TspO/MBR protein"/>
    <property type="match status" value="1"/>
</dbReference>
<dbReference type="CDD" id="cd15904">
    <property type="entry name" value="TSPO_MBR"/>
    <property type="match status" value="1"/>
</dbReference>
<evidence type="ECO:0000256" key="5">
    <source>
        <dbReference type="ARBA" id="ARBA00023136"/>
    </source>
</evidence>
<keyword evidence="5 6" id="KW-0472">Membrane</keyword>
<organism evidence="7 8">
    <name type="scientific">Candidatus Avimonoglobus intestinipullorum</name>
    <dbReference type="NCBI Taxonomy" id="2840699"/>
    <lineage>
        <taxon>Bacteria</taxon>
        <taxon>Bacillati</taxon>
        <taxon>Bacillota</taxon>
        <taxon>Clostridia</taxon>
        <taxon>Eubacteriales</taxon>
        <taxon>Candidatus Avimonoglobus</taxon>
    </lineage>
</organism>
<evidence type="ECO:0000256" key="3">
    <source>
        <dbReference type="ARBA" id="ARBA00022692"/>
    </source>
</evidence>
<evidence type="ECO:0000313" key="7">
    <source>
        <dbReference type="EMBL" id="HIU47736.1"/>
    </source>
</evidence>
<protein>
    <submittedName>
        <fullName evidence="7">Tryptophan-rich sensory protein</fullName>
    </submittedName>
</protein>
<dbReference type="InterPro" id="IPR038330">
    <property type="entry name" value="TspO/MBR-related_sf"/>
</dbReference>